<feature type="chain" id="PRO_5014824460" evidence="2">
    <location>
        <begin position="28"/>
        <end position="68"/>
    </location>
</feature>
<evidence type="ECO:0000256" key="2">
    <source>
        <dbReference type="SAM" id="SignalP"/>
    </source>
</evidence>
<protein>
    <submittedName>
        <fullName evidence="3">Putative secreted protein</fullName>
    </submittedName>
</protein>
<feature type="region of interest" description="Disordered" evidence="1">
    <location>
        <begin position="39"/>
        <end position="68"/>
    </location>
</feature>
<evidence type="ECO:0000256" key="1">
    <source>
        <dbReference type="SAM" id="MobiDB-lite"/>
    </source>
</evidence>
<name>A0A2M4B7P1_9DIPT</name>
<proteinExistence type="predicted"/>
<organism evidence="3">
    <name type="scientific">Anopheles triannulatus</name>
    <dbReference type="NCBI Taxonomy" id="58253"/>
    <lineage>
        <taxon>Eukaryota</taxon>
        <taxon>Metazoa</taxon>
        <taxon>Ecdysozoa</taxon>
        <taxon>Arthropoda</taxon>
        <taxon>Hexapoda</taxon>
        <taxon>Insecta</taxon>
        <taxon>Pterygota</taxon>
        <taxon>Neoptera</taxon>
        <taxon>Endopterygota</taxon>
        <taxon>Diptera</taxon>
        <taxon>Nematocera</taxon>
        <taxon>Culicoidea</taxon>
        <taxon>Culicidae</taxon>
        <taxon>Anophelinae</taxon>
        <taxon>Anopheles</taxon>
    </lineage>
</organism>
<keyword evidence="2" id="KW-0732">Signal</keyword>
<dbReference type="AlphaFoldDB" id="A0A2M4B7P1"/>
<sequence length="68" mass="7978">MLAQRHTGWSCFPFLTFIIIQPLPGQARRVDEVSRTPFFPSRPTCPEFHQTHRSAQDDYDDHDDRAFS</sequence>
<evidence type="ECO:0000313" key="3">
    <source>
        <dbReference type="EMBL" id="MBW49073.1"/>
    </source>
</evidence>
<feature type="signal peptide" evidence="2">
    <location>
        <begin position="1"/>
        <end position="27"/>
    </location>
</feature>
<dbReference type="EMBL" id="GGFK01015752">
    <property type="protein sequence ID" value="MBW49073.1"/>
    <property type="molecule type" value="Transcribed_RNA"/>
</dbReference>
<accession>A0A2M4B7P1</accession>
<reference evidence="3" key="1">
    <citation type="submission" date="2018-01" db="EMBL/GenBank/DDBJ databases">
        <title>An insight into the sialome of Amazonian anophelines.</title>
        <authorList>
            <person name="Ribeiro J.M."/>
            <person name="Scarpassa V."/>
            <person name="Calvo E."/>
        </authorList>
    </citation>
    <scope>NUCLEOTIDE SEQUENCE</scope>
    <source>
        <tissue evidence="3">Salivary glands</tissue>
    </source>
</reference>